<evidence type="ECO:0000313" key="2">
    <source>
        <dbReference type="Proteomes" id="UP001057452"/>
    </source>
</evidence>
<name>A0ACB9XDZ4_CHAAC</name>
<evidence type="ECO:0000313" key="1">
    <source>
        <dbReference type="EMBL" id="KAI4825241.1"/>
    </source>
</evidence>
<feature type="non-terminal residue" evidence="1">
    <location>
        <position position="195"/>
    </location>
</feature>
<proteinExistence type="predicted"/>
<dbReference type="Proteomes" id="UP001057452">
    <property type="component" value="Chromosome 6"/>
</dbReference>
<keyword evidence="2" id="KW-1185">Reference proteome</keyword>
<sequence>VADLREPMDSRVEQQIVKLTLAGARKLSEIRRHLFNFVYDELFRGEQPPPRTRRRFYPTDKDIRNILSRTKEGIRESKNDQVNLQSETTADVKEALQVFKEWNPDWSPSHFMVDFSEVEIGALEEEFQGSKVLLCDFHREKAWVEWCRKKDHGVSNAQDSLRPLLRSIAAASTPEEFGTRLCNLQEAKVWKDNDK</sequence>
<protein>
    <submittedName>
        <fullName evidence="1">Uncharacterized protein</fullName>
    </submittedName>
</protein>
<accession>A0ACB9XDZ4</accession>
<organism evidence="1 2">
    <name type="scientific">Chaenocephalus aceratus</name>
    <name type="common">Blackfin icefish</name>
    <name type="synonym">Chaenichthys aceratus</name>
    <dbReference type="NCBI Taxonomy" id="36190"/>
    <lineage>
        <taxon>Eukaryota</taxon>
        <taxon>Metazoa</taxon>
        <taxon>Chordata</taxon>
        <taxon>Craniata</taxon>
        <taxon>Vertebrata</taxon>
        <taxon>Euteleostomi</taxon>
        <taxon>Actinopterygii</taxon>
        <taxon>Neopterygii</taxon>
        <taxon>Teleostei</taxon>
        <taxon>Neoteleostei</taxon>
        <taxon>Acanthomorphata</taxon>
        <taxon>Eupercaria</taxon>
        <taxon>Perciformes</taxon>
        <taxon>Notothenioidei</taxon>
        <taxon>Channichthyidae</taxon>
        <taxon>Chaenocephalus</taxon>
    </lineage>
</organism>
<reference evidence="1" key="1">
    <citation type="submission" date="2022-05" db="EMBL/GenBank/DDBJ databases">
        <title>Chromosome-level genome of Chaenocephalus aceratus.</title>
        <authorList>
            <person name="Park H."/>
        </authorList>
    </citation>
    <scope>NUCLEOTIDE SEQUENCE</scope>
    <source>
        <strain evidence="1">KU_202001</strain>
    </source>
</reference>
<comment type="caution">
    <text evidence="1">The sequence shown here is derived from an EMBL/GenBank/DDBJ whole genome shotgun (WGS) entry which is preliminary data.</text>
</comment>
<feature type="non-terminal residue" evidence="1">
    <location>
        <position position="1"/>
    </location>
</feature>
<dbReference type="EMBL" id="CM043790">
    <property type="protein sequence ID" value="KAI4825241.1"/>
    <property type="molecule type" value="Genomic_DNA"/>
</dbReference>
<gene>
    <name evidence="1" type="ORF">KUCAC02_020928</name>
</gene>